<evidence type="ECO:0000256" key="4">
    <source>
        <dbReference type="ARBA" id="ARBA00022679"/>
    </source>
</evidence>
<comment type="caution">
    <text evidence="10">The sequence shown here is derived from an EMBL/GenBank/DDBJ whole genome shotgun (WGS) entry which is preliminary data.</text>
</comment>
<keyword evidence="6 8" id="KW-1133">Transmembrane helix</keyword>
<evidence type="ECO:0000313" key="10">
    <source>
        <dbReference type="EMBL" id="KAB1063700.1"/>
    </source>
</evidence>
<feature type="transmembrane region" description="Helical" evidence="8">
    <location>
        <begin position="270"/>
        <end position="291"/>
    </location>
</feature>
<comment type="subcellular location">
    <subcellularLocation>
        <location evidence="1">Cell membrane</location>
        <topology evidence="1">Multi-pass membrane protein</topology>
    </subcellularLocation>
</comment>
<evidence type="ECO:0000256" key="6">
    <source>
        <dbReference type="ARBA" id="ARBA00022989"/>
    </source>
</evidence>
<proteinExistence type="predicted"/>
<dbReference type="PANTHER" id="PTHR33908">
    <property type="entry name" value="MANNOSYLTRANSFERASE YKCB-RELATED"/>
    <property type="match status" value="1"/>
</dbReference>
<keyword evidence="5 8" id="KW-0812">Transmembrane</keyword>
<feature type="transmembrane region" description="Helical" evidence="8">
    <location>
        <begin position="298"/>
        <end position="321"/>
    </location>
</feature>
<organism evidence="10 11">
    <name type="scientific">Salibacter halophilus</name>
    <dbReference type="NCBI Taxonomy" id="1803916"/>
    <lineage>
        <taxon>Bacteria</taxon>
        <taxon>Pseudomonadati</taxon>
        <taxon>Bacteroidota</taxon>
        <taxon>Flavobacteriia</taxon>
        <taxon>Flavobacteriales</taxon>
        <taxon>Salibacteraceae</taxon>
        <taxon>Salibacter</taxon>
    </lineage>
</organism>
<dbReference type="GO" id="GO:0009103">
    <property type="term" value="P:lipopolysaccharide biosynthetic process"/>
    <property type="evidence" value="ECO:0007669"/>
    <property type="project" value="UniProtKB-ARBA"/>
</dbReference>
<feature type="transmembrane region" description="Helical" evidence="8">
    <location>
        <begin position="102"/>
        <end position="119"/>
    </location>
</feature>
<evidence type="ECO:0000259" key="9">
    <source>
        <dbReference type="Pfam" id="PF13231"/>
    </source>
</evidence>
<keyword evidence="11" id="KW-1185">Reference proteome</keyword>
<name>A0A6N6M5X3_9FLAO</name>
<feature type="transmembrane region" description="Helical" evidence="8">
    <location>
        <begin position="214"/>
        <end position="234"/>
    </location>
</feature>
<dbReference type="EMBL" id="WACR01000007">
    <property type="protein sequence ID" value="KAB1063700.1"/>
    <property type="molecule type" value="Genomic_DNA"/>
</dbReference>
<keyword evidence="3" id="KW-0328">Glycosyltransferase</keyword>
<dbReference type="InterPro" id="IPR038731">
    <property type="entry name" value="RgtA/B/C-like"/>
</dbReference>
<evidence type="ECO:0000256" key="1">
    <source>
        <dbReference type="ARBA" id="ARBA00004651"/>
    </source>
</evidence>
<dbReference type="AlphaFoldDB" id="A0A6N6M5X3"/>
<dbReference type="Pfam" id="PF13231">
    <property type="entry name" value="PMT_2"/>
    <property type="match status" value="1"/>
</dbReference>
<keyword evidence="4" id="KW-0808">Transferase</keyword>
<keyword evidence="7 8" id="KW-0472">Membrane</keyword>
<evidence type="ECO:0000256" key="7">
    <source>
        <dbReference type="ARBA" id="ARBA00023136"/>
    </source>
</evidence>
<feature type="transmembrane region" description="Helical" evidence="8">
    <location>
        <begin position="125"/>
        <end position="143"/>
    </location>
</feature>
<feature type="transmembrane region" description="Helical" evidence="8">
    <location>
        <begin position="67"/>
        <end position="90"/>
    </location>
</feature>
<feature type="transmembrane region" description="Helical" evidence="8">
    <location>
        <begin position="150"/>
        <end position="168"/>
    </location>
</feature>
<evidence type="ECO:0000256" key="8">
    <source>
        <dbReference type="SAM" id="Phobius"/>
    </source>
</evidence>
<feature type="transmembrane region" description="Helical" evidence="8">
    <location>
        <begin position="174"/>
        <end position="202"/>
    </location>
</feature>
<dbReference type="InterPro" id="IPR050297">
    <property type="entry name" value="LipidA_mod_glycosyltrf_83"/>
</dbReference>
<gene>
    <name evidence="10" type="ORF">F3059_09025</name>
</gene>
<dbReference type="GO" id="GO:0016763">
    <property type="term" value="F:pentosyltransferase activity"/>
    <property type="evidence" value="ECO:0007669"/>
    <property type="project" value="TreeGrafter"/>
</dbReference>
<evidence type="ECO:0000256" key="2">
    <source>
        <dbReference type="ARBA" id="ARBA00022475"/>
    </source>
</evidence>
<dbReference type="PANTHER" id="PTHR33908:SF11">
    <property type="entry name" value="MEMBRANE PROTEIN"/>
    <property type="match status" value="1"/>
</dbReference>
<evidence type="ECO:0000313" key="11">
    <source>
        <dbReference type="Proteomes" id="UP000435357"/>
    </source>
</evidence>
<dbReference type="RefSeq" id="WP_151168413.1">
    <property type="nucleotide sequence ID" value="NZ_WACR01000007.1"/>
</dbReference>
<dbReference type="GO" id="GO:0005886">
    <property type="term" value="C:plasma membrane"/>
    <property type="evidence" value="ECO:0007669"/>
    <property type="project" value="UniProtKB-SubCell"/>
</dbReference>
<accession>A0A6N6M5X3</accession>
<evidence type="ECO:0000256" key="5">
    <source>
        <dbReference type="ARBA" id="ARBA00022692"/>
    </source>
</evidence>
<dbReference type="OrthoDB" id="1112848at2"/>
<reference evidence="10 11" key="1">
    <citation type="submission" date="2019-09" db="EMBL/GenBank/DDBJ databases">
        <title>Genomes of Cryomorphaceae.</title>
        <authorList>
            <person name="Bowman J.P."/>
        </authorList>
    </citation>
    <scope>NUCLEOTIDE SEQUENCE [LARGE SCALE GENOMIC DNA]</scope>
    <source>
        <strain evidence="10 11">KCTC 52047</strain>
    </source>
</reference>
<keyword evidence="2" id="KW-1003">Cell membrane</keyword>
<dbReference type="Proteomes" id="UP000435357">
    <property type="component" value="Unassembled WGS sequence"/>
</dbReference>
<evidence type="ECO:0000256" key="3">
    <source>
        <dbReference type="ARBA" id="ARBA00022676"/>
    </source>
</evidence>
<sequence length="472" mass="53888">MKNLFGSLSSFIKKGEGIILVFFLIRLVGITNPPLEIGHNWRQTLTNMIARNFYQGNPSILYPKVDVAGTLTGIIGSEFPIFNFIVYLFFELFGFDHWYGRLINLTVSSIGIYFFYKVLKSLFNYKTAYFSTLILLSSIWFAFSRKIMPDTFSVSLVMIGLYFIYRYIKTEKLINLILFFLFASVGCLSKIPALTLLSLLIVPVLLPLKLRIKVSISIATALIVCAIGVWYFYWVPHLIDTYGFRLFYPKSFTEGLNEIKGYIPELLSQFYFNALSSFVGFGIFLTGLFFLIKERKKLVLSGFVASVVIFAVFIIKTGAIFPTHNYYIVPFVPIMAVVAGYGMSQIPIKYAVIIAVLIIAESIANQQHDFFIDEDQLYKLEIENIAAEHIEEDELILINGGYNPQLIYFTDRTGWTAPTRLINKNGNIDSLRSLGAQKLIIDKHLSSTEYNYSKAYTGKHFEIYDLLEPEEL</sequence>
<feature type="domain" description="Glycosyltransferase RgtA/B/C/D-like" evidence="9">
    <location>
        <begin position="80"/>
        <end position="227"/>
    </location>
</feature>
<protein>
    <recommendedName>
        <fullName evidence="9">Glycosyltransferase RgtA/B/C/D-like domain-containing protein</fullName>
    </recommendedName>
</protein>